<sequence length="110" mass="12390">MLMKGDVAEQDSFLDPGEQVGRENVDVHGFLESENLWELDQGVHKVICINDGLFTDPSLLSMVSLWSSLFLISWLVLRAIPINLATSVRVLHKTLHINIIEVCKFQVSTK</sequence>
<protein>
    <submittedName>
        <fullName evidence="1">Uncharacterized protein</fullName>
    </submittedName>
</protein>
<name>A0A0K2UZU4_LEPSM</name>
<dbReference type="EMBL" id="HACA01025890">
    <property type="protein sequence ID" value="CDW43251.1"/>
    <property type="molecule type" value="Transcribed_RNA"/>
</dbReference>
<evidence type="ECO:0000313" key="1">
    <source>
        <dbReference type="EMBL" id="CDW43251.1"/>
    </source>
</evidence>
<reference evidence="1" key="1">
    <citation type="submission" date="2014-05" db="EMBL/GenBank/DDBJ databases">
        <authorList>
            <person name="Chronopoulou M."/>
        </authorList>
    </citation>
    <scope>NUCLEOTIDE SEQUENCE</scope>
    <source>
        <tissue evidence="1">Whole organism</tissue>
    </source>
</reference>
<organism evidence="1">
    <name type="scientific">Lepeophtheirus salmonis</name>
    <name type="common">Salmon louse</name>
    <name type="synonym">Caligus salmonis</name>
    <dbReference type="NCBI Taxonomy" id="72036"/>
    <lineage>
        <taxon>Eukaryota</taxon>
        <taxon>Metazoa</taxon>
        <taxon>Ecdysozoa</taxon>
        <taxon>Arthropoda</taxon>
        <taxon>Crustacea</taxon>
        <taxon>Multicrustacea</taxon>
        <taxon>Hexanauplia</taxon>
        <taxon>Copepoda</taxon>
        <taxon>Siphonostomatoida</taxon>
        <taxon>Caligidae</taxon>
        <taxon>Lepeophtheirus</taxon>
    </lineage>
</organism>
<accession>A0A0K2UZU4</accession>
<dbReference type="AlphaFoldDB" id="A0A0K2UZU4"/>
<proteinExistence type="predicted"/>